<dbReference type="EC" id="3.6.1.9" evidence="4"/>
<keyword evidence="2 4" id="KW-0378">Hydrolase</keyword>
<accession>A0A1T4M359</accession>
<organism evidence="5 6">
    <name type="scientific">Treponema porcinum</name>
    <dbReference type="NCBI Taxonomy" id="261392"/>
    <lineage>
        <taxon>Bacteria</taxon>
        <taxon>Pseudomonadati</taxon>
        <taxon>Spirochaetota</taxon>
        <taxon>Spirochaetia</taxon>
        <taxon>Spirochaetales</taxon>
        <taxon>Treponemataceae</taxon>
        <taxon>Treponema</taxon>
    </lineage>
</organism>
<dbReference type="NCBIfam" id="TIGR00172">
    <property type="entry name" value="maf"/>
    <property type="match status" value="1"/>
</dbReference>
<comment type="catalytic activity">
    <reaction evidence="4">
        <text>dTTP + H2O = dTMP + diphosphate + H(+)</text>
        <dbReference type="Rhea" id="RHEA:28534"/>
        <dbReference type="ChEBI" id="CHEBI:15377"/>
        <dbReference type="ChEBI" id="CHEBI:15378"/>
        <dbReference type="ChEBI" id="CHEBI:33019"/>
        <dbReference type="ChEBI" id="CHEBI:37568"/>
        <dbReference type="ChEBI" id="CHEBI:63528"/>
        <dbReference type="EC" id="3.6.1.9"/>
    </reaction>
</comment>
<dbReference type="CDD" id="cd00555">
    <property type="entry name" value="Maf"/>
    <property type="match status" value="1"/>
</dbReference>
<dbReference type="InterPro" id="IPR029001">
    <property type="entry name" value="ITPase-like_fam"/>
</dbReference>
<comment type="function">
    <text evidence="4">Nucleoside triphosphate pyrophosphatase that hydrolyzes dTTP and UTP. May have a dual role in cell division arrest and in preventing the incorporation of modified nucleotides into cellular nucleic acids.</text>
</comment>
<dbReference type="InterPro" id="IPR003697">
    <property type="entry name" value="Maf-like"/>
</dbReference>
<dbReference type="PANTHER" id="PTHR43213:SF5">
    <property type="entry name" value="BIFUNCTIONAL DTTP_UTP PYROPHOSPHATASE_METHYLTRANSFERASE PROTEIN-RELATED"/>
    <property type="match status" value="1"/>
</dbReference>
<keyword evidence="6" id="KW-1185">Reference proteome</keyword>
<dbReference type="Pfam" id="PF02545">
    <property type="entry name" value="Maf"/>
    <property type="match status" value="1"/>
</dbReference>
<feature type="site" description="Important for substrate specificity" evidence="4">
    <location>
        <position position="75"/>
    </location>
</feature>
<dbReference type="Gene3D" id="3.90.950.10">
    <property type="match status" value="1"/>
</dbReference>
<dbReference type="GO" id="GO:0009117">
    <property type="term" value="P:nucleotide metabolic process"/>
    <property type="evidence" value="ECO:0007669"/>
    <property type="project" value="UniProtKB-KW"/>
</dbReference>
<proteinExistence type="inferred from homology"/>
<feature type="site" description="Important for substrate specificity" evidence="4">
    <location>
        <position position="12"/>
    </location>
</feature>
<sequence>MEPIILASSSPRRQDILKMLGIPFQVIMPNIDEAIAAATVDTEEMPELLAREKVAEVLHSLPPAQKIPWILGADTVIVKNGKIYGKPENQEQAEEFLHDFQGSTHTVITALALYNGRTKTTTSKTAHTKVTFAPMSDAEIQWYLDTGEWHGAAGGYRIQSLASIFISKIEGSQSCVTGLPISELYAILNEQGYTILE</sequence>
<comment type="similarity">
    <text evidence="4">Belongs to the Maf family. YhdE subfamily.</text>
</comment>
<comment type="subcellular location">
    <subcellularLocation>
        <location evidence="4">Cytoplasm</location>
    </subcellularLocation>
</comment>
<name>A0A1T4M359_TREPO</name>
<evidence type="ECO:0000256" key="2">
    <source>
        <dbReference type="ARBA" id="ARBA00022801"/>
    </source>
</evidence>
<dbReference type="PIRSF" id="PIRSF006305">
    <property type="entry name" value="Maf"/>
    <property type="match status" value="1"/>
</dbReference>
<gene>
    <name evidence="5" type="ORF">SAMN02745149_01814</name>
</gene>
<keyword evidence="4" id="KW-0963">Cytoplasm</keyword>
<dbReference type="GeneID" id="78317095"/>
<feature type="site" description="Important for substrate specificity" evidence="4">
    <location>
        <position position="159"/>
    </location>
</feature>
<evidence type="ECO:0000256" key="1">
    <source>
        <dbReference type="ARBA" id="ARBA00001968"/>
    </source>
</evidence>
<comment type="cofactor">
    <cofactor evidence="1 4">
        <name>a divalent metal cation</name>
        <dbReference type="ChEBI" id="CHEBI:60240"/>
    </cofactor>
</comment>
<reference evidence="5 6" key="1">
    <citation type="submission" date="2017-02" db="EMBL/GenBank/DDBJ databases">
        <authorList>
            <person name="Peterson S.W."/>
        </authorList>
    </citation>
    <scope>NUCLEOTIDE SEQUENCE [LARGE SCALE GENOMIC DNA]</scope>
    <source>
        <strain evidence="5 6">ATCC BAA-908</strain>
    </source>
</reference>
<keyword evidence="3 4" id="KW-0546">Nucleotide metabolism</keyword>
<dbReference type="RefSeq" id="WP_078933717.1">
    <property type="nucleotide sequence ID" value="NZ_FUWG01000014.1"/>
</dbReference>
<dbReference type="PANTHER" id="PTHR43213">
    <property type="entry name" value="BIFUNCTIONAL DTTP/UTP PYROPHOSPHATASE/METHYLTRANSFERASE PROTEIN-RELATED"/>
    <property type="match status" value="1"/>
</dbReference>
<dbReference type="Proteomes" id="UP000190423">
    <property type="component" value="Unassembled WGS sequence"/>
</dbReference>
<evidence type="ECO:0000313" key="6">
    <source>
        <dbReference type="Proteomes" id="UP000190423"/>
    </source>
</evidence>
<dbReference type="HAMAP" id="MF_00528">
    <property type="entry name" value="Maf"/>
    <property type="match status" value="1"/>
</dbReference>
<dbReference type="GO" id="GO:0036221">
    <property type="term" value="F:UTP diphosphatase activity"/>
    <property type="evidence" value="ECO:0007669"/>
    <property type="project" value="RHEA"/>
</dbReference>
<dbReference type="GO" id="GO:0005737">
    <property type="term" value="C:cytoplasm"/>
    <property type="evidence" value="ECO:0007669"/>
    <property type="project" value="UniProtKB-SubCell"/>
</dbReference>
<dbReference type="EMBL" id="FUWG01000014">
    <property type="protein sequence ID" value="SJZ61429.1"/>
    <property type="molecule type" value="Genomic_DNA"/>
</dbReference>
<feature type="active site" description="Proton acceptor" evidence="4">
    <location>
        <position position="74"/>
    </location>
</feature>
<comment type="caution">
    <text evidence="4">Lacks conserved residue(s) required for the propagation of feature annotation.</text>
</comment>
<dbReference type="STRING" id="261392.SAMN02745149_01814"/>
<dbReference type="AlphaFoldDB" id="A0A1T4M359"/>
<protein>
    <recommendedName>
        <fullName evidence="4">dTTP/UTP pyrophosphatase</fullName>
        <shortName evidence="4">dTTPase/UTPase</shortName>
        <ecNumber evidence="4">3.6.1.9</ecNumber>
    </recommendedName>
    <alternativeName>
        <fullName evidence="4">Nucleoside triphosphate pyrophosphatase</fullName>
    </alternativeName>
    <alternativeName>
        <fullName evidence="4">Nucleotide pyrophosphatase</fullName>
        <shortName evidence="4">Nucleotide PPase</shortName>
    </alternativeName>
</protein>
<dbReference type="SUPFAM" id="SSF52972">
    <property type="entry name" value="ITPase-like"/>
    <property type="match status" value="1"/>
</dbReference>
<evidence type="ECO:0000256" key="3">
    <source>
        <dbReference type="ARBA" id="ARBA00023080"/>
    </source>
</evidence>
<evidence type="ECO:0000256" key="4">
    <source>
        <dbReference type="HAMAP-Rule" id="MF_00528"/>
    </source>
</evidence>
<evidence type="ECO:0000313" key="5">
    <source>
        <dbReference type="EMBL" id="SJZ61429.1"/>
    </source>
</evidence>
<comment type="catalytic activity">
    <reaction evidence="4">
        <text>UTP + H2O = UMP + diphosphate + H(+)</text>
        <dbReference type="Rhea" id="RHEA:29395"/>
        <dbReference type="ChEBI" id="CHEBI:15377"/>
        <dbReference type="ChEBI" id="CHEBI:15378"/>
        <dbReference type="ChEBI" id="CHEBI:33019"/>
        <dbReference type="ChEBI" id="CHEBI:46398"/>
        <dbReference type="ChEBI" id="CHEBI:57865"/>
        <dbReference type="EC" id="3.6.1.9"/>
    </reaction>
</comment>
<dbReference type="GO" id="GO:0036218">
    <property type="term" value="F:dTTP diphosphatase activity"/>
    <property type="evidence" value="ECO:0007669"/>
    <property type="project" value="RHEA"/>
</dbReference>
<dbReference type="OrthoDB" id="9807767at2"/>